<sequence>MKTKSLILGLIVGAGASAVATLLLAPKSGRELREDIADKSVNVGGMLKEVAYNANTLTEQLKTFSTDSLAAVKDVVEDIEEVVGNWNQSIEPDKQRLKDELKDLQKTVSELEKTIKR</sequence>
<dbReference type="InterPro" id="IPR024623">
    <property type="entry name" value="YtxH"/>
</dbReference>
<keyword evidence="3" id="KW-1185">Reference proteome</keyword>
<dbReference type="AlphaFoldDB" id="A0A1D2LPN1"/>
<dbReference type="InterPro" id="IPR052928">
    <property type="entry name" value="Desiccation-related_membrane"/>
</dbReference>
<dbReference type="Gene3D" id="1.20.1480.30">
    <property type="entry name" value="Designed four-helix bundle protein"/>
    <property type="match status" value="1"/>
</dbReference>
<keyword evidence="1" id="KW-0812">Transmembrane</keyword>
<evidence type="ECO:0000313" key="2">
    <source>
        <dbReference type="EMBL" id="ATF25506.1"/>
    </source>
</evidence>
<proteinExistence type="predicted"/>
<accession>A0A1D2LPN1</accession>
<dbReference type="EMBL" id="CP023483">
    <property type="protein sequence ID" value="ATF25506.1"/>
    <property type="molecule type" value="Genomic_DNA"/>
</dbReference>
<gene>
    <name evidence="2" type="ORF">CNY62_03310</name>
</gene>
<dbReference type="GeneID" id="66537944"/>
<reference evidence="2 3" key="1">
    <citation type="submission" date="2017-09" db="EMBL/GenBank/DDBJ databases">
        <title>Complete Genome Sequences of Two Strains of the Meat Spoilage Bacterium Brochothrix thermosphacta Isolated from Ground Chicken.</title>
        <authorList>
            <person name="Paoli G.C."/>
            <person name="Wijey C."/>
            <person name="Chen C.-Y."/>
            <person name="Nguyen L."/>
            <person name="Yan X."/>
            <person name="Irwin P.L."/>
        </authorList>
    </citation>
    <scope>NUCLEOTIDE SEQUENCE [LARGE SCALE GENOMIC DNA]</scope>
    <source>
        <strain evidence="2 3">BI</strain>
    </source>
</reference>
<dbReference type="Proteomes" id="UP000243591">
    <property type="component" value="Chromosome"/>
</dbReference>
<dbReference type="PANTHER" id="PTHR35792:SF3">
    <property type="entry name" value="IG HYPOTHETICAL 17707"/>
    <property type="match status" value="1"/>
</dbReference>
<evidence type="ECO:0000313" key="3">
    <source>
        <dbReference type="Proteomes" id="UP000243591"/>
    </source>
</evidence>
<dbReference type="KEGG" id="bths:CNY62_03310"/>
<evidence type="ECO:0000256" key="1">
    <source>
        <dbReference type="SAM" id="Phobius"/>
    </source>
</evidence>
<dbReference type="OrthoDB" id="2989636at2"/>
<organism evidence="2 3">
    <name type="scientific">Brochothrix thermosphacta</name>
    <name type="common">Microbacterium thermosphactum</name>
    <dbReference type="NCBI Taxonomy" id="2756"/>
    <lineage>
        <taxon>Bacteria</taxon>
        <taxon>Bacillati</taxon>
        <taxon>Bacillota</taxon>
        <taxon>Bacilli</taxon>
        <taxon>Bacillales</taxon>
        <taxon>Listeriaceae</taxon>
        <taxon>Brochothrix</taxon>
    </lineage>
</organism>
<protein>
    <recommendedName>
        <fullName evidence="4">YtxH domain-containing protein</fullName>
    </recommendedName>
</protein>
<dbReference type="Pfam" id="PF12732">
    <property type="entry name" value="YtxH"/>
    <property type="match status" value="1"/>
</dbReference>
<dbReference type="PANTHER" id="PTHR35792">
    <property type="entry name" value="GENERAL STRESS PROTEIN"/>
    <property type="match status" value="1"/>
</dbReference>
<name>A0A1D2LPN1_BROTH</name>
<dbReference type="RefSeq" id="WP_029091580.1">
    <property type="nucleotide sequence ID" value="NZ_CBCPHX010000005.1"/>
</dbReference>
<keyword evidence="1" id="KW-1133">Transmembrane helix</keyword>
<dbReference type="STRING" id="2756.BFR44_00570"/>
<feature type="transmembrane region" description="Helical" evidence="1">
    <location>
        <begin position="6"/>
        <end position="25"/>
    </location>
</feature>
<keyword evidence="1" id="KW-0472">Membrane</keyword>
<evidence type="ECO:0008006" key="4">
    <source>
        <dbReference type="Google" id="ProtNLM"/>
    </source>
</evidence>